<dbReference type="SUPFAM" id="SSF51679">
    <property type="entry name" value="Bacterial luciferase-like"/>
    <property type="match status" value="1"/>
</dbReference>
<gene>
    <name evidence="3" type="ORF">BN12_10015</name>
</gene>
<dbReference type="EMBL" id="CAJB01000001">
    <property type="protein sequence ID" value="CCH75868.1"/>
    <property type="molecule type" value="Genomic_DNA"/>
</dbReference>
<evidence type="ECO:0000259" key="2">
    <source>
        <dbReference type="Pfam" id="PF00296"/>
    </source>
</evidence>
<dbReference type="OrthoDB" id="7374740at2"/>
<comment type="caution">
    <text evidence="3">The sequence shown here is derived from an EMBL/GenBank/DDBJ whole genome shotgun (WGS) entry which is preliminary data.</text>
</comment>
<dbReference type="InterPro" id="IPR036661">
    <property type="entry name" value="Luciferase-like_sf"/>
</dbReference>
<keyword evidence="1" id="KW-0560">Oxidoreductase</keyword>
<proteinExistence type="predicted"/>
<dbReference type="PANTHER" id="PTHR43244:SF1">
    <property type="entry name" value="5,10-METHYLENETETRAHYDROMETHANOPTERIN REDUCTASE"/>
    <property type="match status" value="1"/>
</dbReference>
<evidence type="ECO:0000313" key="4">
    <source>
        <dbReference type="Proteomes" id="UP000035721"/>
    </source>
</evidence>
<dbReference type="Proteomes" id="UP000035721">
    <property type="component" value="Unassembled WGS sequence"/>
</dbReference>
<reference evidence="3 4" key="1">
    <citation type="journal article" date="2013" name="ISME J.">
        <title>A metabolic model for members of the genus Tetrasphaera involved in enhanced biological phosphorus removal.</title>
        <authorList>
            <person name="Kristiansen R."/>
            <person name="Nguyen H.T.T."/>
            <person name="Saunders A.M."/>
            <person name="Nielsen J.L."/>
            <person name="Wimmer R."/>
            <person name="Le V.Q."/>
            <person name="McIlroy S.J."/>
            <person name="Petrovski S."/>
            <person name="Seviour R.J."/>
            <person name="Calteau A."/>
            <person name="Nielsen K.L."/>
            <person name="Nielsen P.H."/>
        </authorList>
    </citation>
    <scope>NUCLEOTIDE SEQUENCE [LARGE SCALE GENOMIC DNA]</scope>
    <source>
        <strain evidence="3 4">T1-X7</strain>
    </source>
</reference>
<name>A0A077LSJ9_9MICO</name>
<dbReference type="Pfam" id="PF00296">
    <property type="entry name" value="Bac_luciferase"/>
    <property type="match status" value="1"/>
</dbReference>
<keyword evidence="4" id="KW-1185">Reference proteome</keyword>
<dbReference type="RefSeq" id="WP_048549507.1">
    <property type="nucleotide sequence ID" value="NZ_HF570958.1"/>
</dbReference>
<dbReference type="STRING" id="1194083.BN12_10015"/>
<organism evidence="3 4">
    <name type="scientific">Nostocoides japonicum T1-X7</name>
    <dbReference type="NCBI Taxonomy" id="1194083"/>
    <lineage>
        <taxon>Bacteria</taxon>
        <taxon>Bacillati</taxon>
        <taxon>Actinomycetota</taxon>
        <taxon>Actinomycetes</taxon>
        <taxon>Micrococcales</taxon>
        <taxon>Intrasporangiaceae</taxon>
        <taxon>Nostocoides</taxon>
    </lineage>
</organism>
<protein>
    <recommendedName>
        <fullName evidence="2">Luciferase-like domain-containing protein</fullName>
    </recommendedName>
</protein>
<dbReference type="PANTHER" id="PTHR43244">
    <property type="match status" value="1"/>
</dbReference>
<accession>A0A077LSJ9</accession>
<dbReference type="InterPro" id="IPR050564">
    <property type="entry name" value="F420-G6PD/mer"/>
</dbReference>
<evidence type="ECO:0000313" key="3">
    <source>
        <dbReference type="EMBL" id="CCH75868.1"/>
    </source>
</evidence>
<dbReference type="Gene3D" id="3.20.20.30">
    <property type="entry name" value="Luciferase-like domain"/>
    <property type="match status" value="1"/>
</dbReference>
<dbReference type="AlphaFoldDB" id="A0A077LSJ9"/>
<dbReference type="GO" id="GO:0016705">
    <property type="term" value="F:oxidoreductase activity, acting on paired donors, with incorporation or reduction of molecular oxygen"/>
    <property type="evidence" value="ECO:0007669"/>
    <property type="project" value="InterPro"/>
</dbReference>
<dbReference type="InterPro" id="IPR011251">
    <property type="entry name" value="Luciferase-like_dom"/>
</dbReference>
<evidence type="ECO:0000256" key="1">
    <source>
        <dbReference type="ARBA" id="ARBA00023002"/>
    </source>
</evidence>
<feature type="domain" description="Luciferase-like" evidence="2">
    <location>
        <begin position="12"/>
        <end position="216"/>
    </location>
</feature>
<sequence>MRVGVIILPEYRWPEAAPRWREADALGFHHAWTYDHLVWGGLVGAPWFGALPTLTAVATVTTRVRLGTFVTSPNFRHPYPFVRDLLTLDDVSGGRAIAGLGTGGDLDSRILGESLSVRDRVARFHEFVPLVDRLLREDDVSHEGAWFTTVDARTAPGPVQRPRVPLVVAANGPRSLRLAARYGDGWVTSAHGRRETLESWWSAVAASAQRFDEAREAVGEEALVDPVDRHLALDAAPVYAFESADLFEELAGRAQELGFTDVIAPWPRAEGVYAGQESVVREVASRLLT</sequence>